<sequence>MTAIAAAADEDESGPESPQYDAELVLAETQERR</sequence>
<gene>
    <name evidence="2" type="ORF">AEK19_MT0598</name>
</gene>
<evidence type="ECO:0000313" key="2">
    <source>
        <dbReference type="EMBL" id="ART30853.1"/>
    </source>
</evidence>
<accession>A0A1Y0B0C9</accession>
<geneLocation type="mitochondrion" evidence="2"/>
<reference evidence="2" key="1">
    <citation type="submission" date="2017-03" db="EMBL/GenBank/DDBJ databases">
        <title>The mitochondrial genome of the carnivorous plant Utricularia reniformis (Lentibulariaceae): structure, comparative analysis and evolutionary landmarks.</title>
        <authorList>
            <person name="Silva S.R."/>
            <person name="Alvarenga D.O."/>
            <person name="Michael T.P."/>
            <person name="Miranda V.F.O."/>
            <person name="Varani A.M."/>
        </authorList>
    </citation>
    <scope>NUCLEOTIDE SEQUENCE</scope>
</reference>
<keyword evidence="2" id="KW-0496">Mitochondrion</keyword>
<name>A0A1Y0B0C9_9LAMI</name>
<feature type="region of interest" description="Disordered" evidence="1">
    <location>
        <begin position="1"/>
        <end position="33"/>
    </location>
</feature>
<organism evidence="2">
    <name type="scientific">Utricularia reniformis</name>
    <dbReference type="NCBI Taxonomy" id="192314"/>
    <lineage>
        <taxon>Eukaryota</taxon>
        <taxon>Viridiplantae</taxon>
        <taxon>Streptophyta</taxon>
        <taxon>Embryophyta</taxon>
        <taxon>Tracheophyta</taxon>
        <taxon>Spermatophyta</taxon>
        <taxon>Magnoliopsida</taxon>
        <taxon>eudicotyledons</taxon>
        <taxon>Gunneridae</taxon>
        <taxon>Pentapetalae</taxon>
        <taxon>asterids</taxon>
        <taxon>lamiids</taxon>
        <taxon>Lamiales</taxon>
        <taxon>Lentibulariaceae</taxon>
        <taxon>Utricularia</taxon>
    </lineage>
</organism>
<proteinExistence type="predicted"/>
<dbReference type="AlphaFoldDB" id="A0A1Y0B0C9"/>
<dbReference type="EMBL" id="KY774314">
    <property type="protein sequence ID" value="ART30853.1"/>
    <property type="molecule type" value="Genomic_DNA"/>
</dbReference>
<evidence type="ECO:0000256" key="1">
    <source>
        <dbReference type="SAM" id="MobiDB-lite"/>
    </source>
</evidence>
<protein>
    <submittedName>
        <fullName evidence="2">Uncharacterized protein</fullName>
    </submittedName>
</protein>